<comment type="caution">
    <text evidence="2">The sequence shown here is derived from an EMBL/GenBank/DDBJ whole genome shotgun (WGS) entry which is preliminary data.</text>
</comment>
<gene>
    <name evidence="2" type="ORF">DAMNIGENAA_30600</name>
</gene>
<organism evidence="2 3">
    <name type="scientific">Desulforhabdus amnigena</name>
    <dbReference type="NCBI Taxonomy" id="40218"/>
    <lineage>
        <taxon>Bacteria</taxon>
        <taxon>Pseudomonadati</taxon>
        <taxon>Thermodesulfobacteriota</taxon>
        <taxon>Syntrophobacteria</taxon>
        <taxon>Syntrophobacterales</taxon>
        <taxon>Syntrophobacteraceae</taxon>
        <taxon>Desulforhabdus</taxon>
    </lineage>
</organism>
<reference evidence="2" key="1">
    <citation type="submission" date="2022-12" db="EMBL/GenBank/DDBJ databases">
        <title>Reference genome sequencing for broad-spectrum identification of bacterial and archaeal isolates by mass spectrometry.</title>
        <authorList>
            <person name="Sekiguchi Y."/>
            <person name="Tourlousse D.M."/>
        </authorList>
    </citation>
    <scope>NUCLEOTIDE SEQUENCE</scope>
    <source>
        <strain evidence="2">ASRB1</strain>
    </source>
</reference>
<dbReference type="Proteomes" id="UP001144372">
    <property type="component" value="Unassembled WGS sequence"/>
</dbReference>
<proteinExistence type="predicted"/>
<evidence type="ECO:0000313" key="3">
    <source>
        <dbReference type="Proteomes" id="UP001144372"/>
    </source>
</evidence>
<accession>A0A9W6FVK6</accession>
<keyword evidence="1" id="KW-0175">Coiled coil</keyword>
<dbReference type="EMBL" id="BSDR01000001">
    <property type="protein sequence ID" value="GLI35627.1"/>
    <property type="molecule type" value="Genomic_DNA"/>
</dbReference>
<sequence length="110" mass="13172">MEKKNNVSDETFSQRDMLVQQKLERLRIEYGKLHEQKIATDRDRKNLEEQLRILREKAEREYGTSDIEQLKALLEQRRLENDRMVEEYEKHIEGIKQGLAAVEKGETKEV</sequence>
<evidence type="ECO:0000313" key="2">
    <source>
        <dbReference type="EMBL" id="GLI35627.1"/>
    </source>
</evidence>
<protein>
    <submittedName>
        <fullName evidence="2">Uncharacterized protein</fullName>
    </submittedName>
</protein>
<feature type="coiled-coil region" evidence="1">
    <location>
        <begin position="37"/>
        <end position="87"/>
    </location>
</feature>
<dbReference type="AlphaFoldDB" id="A0A9W6FVK6"/>
<dbReference type="RefSeq" id="WP_281795612.1">
    <property type="nucleotide sequence ID" value="NZ_BSDR01000001.1"/>
</dbReference>
<name>A0A9W6FVK6_9BACT</name>
<evidence type="ECO:0000256" key="1">
    <source>
        <dbReference type="SAM" id="Coils"/>
    </source>
</evidence>
<keyword evidence="3" id="KW-1185">Reference proteome</keyword>